<evidence type="ECO:0000313" key="2">
    <source>
        <dbReference type="Proteomes" id="UP000517916"/>
    </source>
</evidence>
<dbReference type="EMBL" id="JACJID010000003">
    <property type="protein sequence ID" value="MBA8927772.1"/>
    <property type="molecule type" value="Genomic_DNA"/>
</dbReference>
<protein>
    <submittedName>
        <fullName evidence="1">Uncharacterized protein</fullName>
    </submittedName>
</protein>
<organism evidence="1 2">
    <name type="scientific">Kutzneria viridogrisea</name>
    <dbReference type="NCBI Taxonomy" id="47990"/>
    <lineage>
        <taxon>Bacteria</taxon>
        <taxon>Bacillati</taxon>
        <taxon>Actinomycetota</taxon>
        <taxon>Actinomycetes</taxon>
        <taxon>Pseudonocardiales</taxon>
        <taxon>Pseudonocardiaceae</taxon>
        <taxon>Kutzneria</taxon>
    </lineage>
</organism>
<dbReference type="Proteomes" id="UP000517916">
    <property type="component" value="Unassembled WGS sequence"/>
</dbReference>
<proteinExistence type="predicted"/>
<keyword evidence="2" id="KW-1185">Reference proteome</keyword>
<reference evidence="1 2" key="1">
    <citation type="submission" date="2020-08" db="EMBL/GenBank/DDBJ databases">
        <title>Genomic Encyclopedia of Archaeal and Bacterial Type Strains, Phase II (KMG-II): from individual species to whole genera.</title>
        <authorList>
            <person name="Goeker M."/>
        </authorList>
    </citation>
    <scope>NUCLEOTIDE SEQUENCE [LARGE SCALE GENOMIC DNA]</scope>
    <source>
        <strain evidence="1 2">DSM 43850</strain>
    </source>
</reference>
<gene>
    <name evidence="1" type="ORF">BC739_004978</name>
</gene>
<sequence length="49" mass="5255">MYTTHLRDARQAITHSGGTAIEFHSGVRVNGPGLHSDGVRVNRGGVRVN</sequence>
<accession>A0ABR6BMD4</accession>
<evidence type="ECO:0000313" key="1">
    <source>
        <dbReference type="EMBL" id="MBA8927772.1"/>
    </source>
</evidence>
<comment type="caution">
    <text evidence="1">The sequence shown here is derived from an EMBL/GenBank/DDBJ whole genome shotgun (WGS) entry which is preliminary data.</text>
</comment>
<name>A0ABR6BMD4_9PSEU</name>